<sequence length="768" mass="86685">MPQFRLTIEDGQFRDRQGRTVVLRGINVAGDAKLPSEPNQPSHVKENFFDGDNVKFHARPFPVADAHTHFSRLRRWGYNTIRYVFTWEAIEAAGPGRYDEEFISHTIEVLRIAKGYGFYVIMDPHQDVWSRFCGGSGAPMWTIYACGLDPKKFAVTEAALVQNVWDPPESFPKMIWASNYWRLAAGTICTLFFAGRDLAPKCVINGINIQDFLQGHFFGAVAHLARRIHEAGDLENDPVIGWESMNEPNRGLAGYEDLTTYPAEQQLKKGTAPTMWQAILTGSGRACEIDTYEMGNLGSYKSGSRLVDPQGESAWLSRDYDDSRYGWNRDEGWKLGQCIWAEHGVWDPATDTLLQKNYFKHNPRTGMEYTYPAWTNTHFMDFFRGYRDAVRSIHKDCIVVMQLPTLELPPEIKGTADDEPKLAYSPHWYDGITLMTKRWNKLWNVDVVGVLRGKYWTPAFAVKVGEQAIRNCFKDQHNTLNREGKERMGNHPCILSEFGIPYDMDEKHAYKTGDYSSQSAAMDANYYGVEGSGIEGHCLWVYTATNDHEHGDQWNGEDLSVYSKDDKLLPVSPLPPGVEDDGISELKRIQSSRNIPNDEVVTPDNLNRTLTNPSITSDPAQNKTDPDLTNAPGFRAAEAYVRPTGVYIAGKVTEAGFDLRNCEYNLKIVASAPPPENAPTIVFLPEYHFPSDNCTVAVSSGKWELSVDEDPDEPSSPALQRLKWWHGDGVQTLKVNGEVRRHNIPEATDEEAGYLEQCREQYGACSLM</sequence>
<evidence type="ECO:0000313" key="7">
    <source>
        <dbReference type="EMBL" id="KAH7362088.1"/>
    </source>
</evidence>
<dbReference type="PROSITE" id="PS00659">
    <property type="entry name" value="GLYCOSYL_HYDROL_F5"/>
    <property type="match status" value="1"/>
</dbReference>
<dbReference type="SUPFAM" id="SSF51445">
    <property type="entry name" value="(Trans)glycosidases"/>
    <property type="match status" value="1"/>
</dbReference>
<dbReference type="PANTHER" id="PTHR31308:SF5">
    <property type="entry name" value="ERGOSTERYL-BETA-GLUCOSIDASE"/>
    <property type="match status" value="1"/>
</dbReference>
<feature type="region of interest" description="Disordered" evidence="4">
    <location>
        <begin position="594"/>
        <end position="631"/>
    </location>
</feature>
<dbReference type="Gene3D" id="3.20.20.80">
    <property type="entry name" value="Glycosidases"/>
    <property type="match status" value="2"/>
</dbReference>
<dbReference type="Proteomes" id="UP000813385">
    <property type="component" value="Unassembled WGS sequence"/>
</dbReference>
<evidence type="ECO:0000259" key="6">
    <source>
        <dbReference type="Pfam" id="PF18564"/>
    </source>
</evidence>
<dbReference type="GO" id="GO:0000272">
    <property type="term" value="P:polysaccharide catabolic process"/>
    <property type="evidence" value="ECO:0007669"/>
    <property type="project" value="InterPro"/>
</dbReference>
<evidence type="ECO:0000256" key="1">
    <source>
        <dbReference type="ARBA" id="ARBA00005641"/>
    </source>
</evidence>
<dbReference type="FunFam" id="3.20.20.80:FF:000131">
    <property type="entry name" value="Glycoside hydrolase superfamily"/>
    <property type="match status" value="1"/>
</dbReference>
<dbReference type="InterPro" id="IPR018087">
    <property type="entry name" value="Glyco_hydro_5_CS"/>
</dbReference>
<proteinExistence type="inferred from homology"/>
<protein>
    <submittedName>
        <fullName evidence="7">Protein tyrosine kinase</fullName>
    </submittedName>
</protein>
<dbReference type="GO" id="GO:0016301">
    <property type="term" value="F:kinase activity"/>
    <property type="evidence" value="ECO:0007669"/>
    <property type="project" value="UniProtKB-KW"/>
</dbReference>
<reference evidence="7" key="1">
    <citation type="journal article" date="2021" name="Nat. Commun.">
        <title>Genetic determinants of endophytism in the Arabidopsis root mycobiome.</title>
        <authorList>
            <person name="Mesny F."/>
            <person name="Miyauchi S."/>
            <person name="Thiergart T."/>
            <person name="Pickel B."/>
            <person name="Atanasova L."/>
            <person name="Karlsson M."/>
            <person name="Huettel B."/>
            <person name="Barry K.W."/>
            <person name="Haridas S."/>
            <person name="Chen C."/>
            <person name="Bauer D."/>
            <person name="Andreopoulos W."/>
            <person name="Pangilinan J."/>
            <person name="LaButti K."/>
            <person name="Riley R."/>
            <person name="Lipzen A."/>
            <person name="Clum A."/>
            <person name="Drula E."/>
            <person name="Henrissat B."/>
            <person name="Kohler A."/>
            <person name="Grigoriev I.V."/>
            <person name="Martin F.M."/>
            <person name="Hacquard S."/>
        </authorList>
    </citation>
    <scope>NUCLEOTIDE SEQUENCE</scope>
    <source>
        <strain evidence="7">MPI-CAGE-AT-0016</strain>
    </source>
</reference>
<dbReference type="EMBL" id="JAGPXD010000003">
    <property type="protein sequence ID" value="KAH7362088.1"/>
    <property type="molecule type" value="Genomic_DNA"/>
</dbReference>
<dbReference type="GO" id="GO:0050295">
    <property type="term" value="F:steryl-beta-glucosidase activity"/>
    <property type="evidence" value="ECO:0007669"/>
    <property type="project" value="TreeGrafter"/>
</dbReference>
<keyword evidence="3" id="KW-0326">Glycosidase</keyword>
<dbReference type="Pfam" id="PF00150">
    <property type="entry name" value="Cellulase"/>
    <property type="match status" value="1"/>
</dbReference>
<feature type="domain" description="Glycoside hydrolase family 5 C-terminal" evidence="6">
    <location>
        <begin position="642"/>
        <end position="735"/>
    </location>
</feature>
<dbReference type="InterPro" id="IPR017853">
    <property type="entry name" value="GH"/>
</dbReference>
<dbReference type="FunFam" id="3.20.20.80:FF:000174">
    <property type="entry name" value="YIR007W-like protein"/>
    <property type="match status" value="1"/>
</dbReference>
<organism evidence="7 8">
    <name type="scientific">Plectosphaerella cucumerina</name>
    <dbReference type="NCBI Taxonomy" id="40658"/>
    <lineage>
        <taxon>Eukaryota</taxon>
        <taxon>Fungi</taxon>
        <taxon>Dikarya</taxon>
        <taxon>Ascomycota</taxon>
        <taxon>Pezizomycotina</taxon>
        <taxon>Sordariomycetes</taxon>
        <taxon>Hypocreomycetidae</taxon>
        <taxon>Glomerellales</taxon>
        <taxon>Plectosphaerellaceae</taxon>
        <taxon>Plectosphaerella</taxon>
    </lineage>
</organism>
<evidence type="ECO:0000256" key="2">
    <source>
        <dbReference type="ARBA" id="ARBA00022801"/>
    </source>
</evidence>
<keyword evidence="7" id="KW-0808">Transferase</keyword>
<dbReference type="InterPro" id="IPR001547">
    <property type="entry name" value="Glyco_hydro_5"/>
</dbReference>
<evidence type="ECO:0000256" key="3">
    <source>
        <dbReference type="ARBA" id="ARBA00023295"/>
    </source>
</evidence>
<comment type="similarity">
    <text evidence="1">Belongs to the glycosyl hydrolase 5 (cellulase A) family.</text>
</comment>
<evidence type="ECO:0000259" key="5">
    <source>
        <dbReference type="Pfam" id="PF00150"/>
    </source>
</evidence>
<evidence type="ECO:0000256" key="4">
    <source>
        <dbReference type="SAM" id="MobiDB-lite"/>
    </source>
</evidence>
<dbReference type="Pfam" id="PF18564">
    <property type="entry name" value="Glyco_hydro_5_C"/>
    <property type="match status" value="1"/>
</dbReference>
<keyword evidence="8" id="KW-1185">Reference proteome</keyword>
<feature type="compositionally biased region" description="Polar residues" evidence="4">
    <location>
        <begin position="604"/>
        <end position="623"/>
    </location>
</feature>
<evidence type="ECO:0000313" key="8">
    <source>
        <dbReference type="Proteomes" id="UP000813385"/>
    </source>
</evidence>
<dbReference type="InterPro" id="IPR041036">
    <property type="entry name" value="GH5_C"/>
</dbReference>
<dbReference type="PANTHER" id="PTHR31308">
    <property type="match status" value="1"/>
</dbReference>
<comment type="caution">
    <text evidence="7">The sequence shown here is derived from an EMBL/GenBank/DDBJ whole genome shotgun (WGS) entry which is preliminary data.</text>
</comment>
<keyword evidence="2" id="KW-0378">Hydrolase</keyword>
<accession>A0A8K0TDY2</accession>
<feature type="domain" description="Glycoside hydrolase family 5" evidence="5">
    <location>
        <begin position="66"/>
        <end position="129"/>
    </location>
</feature>
<dbReference type="OrthoDB" id="9971853at2759"/>
<name>A0A8K0TDY2_9PEZI</name>
<keyword evidence="7" id="KW-0418">Kinase</keyword>
<dbReference type="AlphaFoldDB" id="A0A8K0TDY2"/>
<dbReference type="InterPro" id="IPR052066">
    <property type="entry name" value="Glycosphingolipid_Hydrolases"/>
</dbReference>
<dbReference type="GO" id="GO:1904462">
    <property type="term" value="P:ergosteryl 3-beta-D-glucoside catabolic process"/>
    <property type="evidence" value="ECO:0007669"/>
    <property type="project" value="TreeGrafter"/>
</dbReference>
<gene>
    <name evidence="7" type="ORF">B0T11DRAFT_255515</name>
</gene>